<dbReference type="AlphaFoldDB" id="A0A932EPF9"/>
<gene>
    <name evidence="2" type="ORF">HYX28_05760</name>
</gene>
<dbReference type="EMBL" id="JACPNR010000006">
    <property type="protein sequence ID" value="MBI2678267.1"/>
    <property type="molecule type" value="Genomic_DNA"/>
</dbReference>
<dbReference type="PANTHER" id="PTHR10151:SF120">
    <property type="entry name" value="BIS(5'-ADENOSYL)-TRIPHOSPHATASE"/>
    <property type="match status" value="1"/>
</dbReference>
<reference evidence="2" key="1">
    <citation type="submission" date="2020-07" db="EMBL/GenBank/DDBJ databases">
        <title>Huge and variable diversity of episymbiotic CPR bacteria and DPANN archaea in groundwater ecosystems.</title>
        <authorList>
            <person name="He C.Y."/>
            <person name="Keren R."/>
            <person name="Whittaker M."/>
            <person name="Farag I.F."/>
            <person name="Doudna J."/>
            <person name="Cate J.H.D."/>
            <person name="Banfield J.F."/>
        </authorList>
    </citation>
    <scope>NUCLEOTIDE SEQUENCE</scope>
    <source>
        <strain evidence="2">NC_groundwater_580_Pr5_B-0.1um_64_19</strain>
    </source>
</reference>
<keyword evidence="1" id="KW-0732">Signal</keyword>
<name>A0A932EPF9_9BACT</name>
<sequence>MKRLGPSLLLSLLALCALPIAAQTSDHTPSAPAAKASRPRVIVIGMNGAEWDILRPLLVRGDMPNLKKVIDNGVSAKLKTVDSPNCPKVYSTFATSVPPSEHGITGFLVGGIPANTNMLKKEPLWSILSKNGVTVGMANVPATFPVMPVNGYMISGMLTRGKDCEDGVLCAPKLSEVQGGDAVYPKAMVAELESNVGDFLIDCSRMPSSAQLNGNEEKVVKDWLAGVDQVRAQQARLFDYLLTRHPTDFTMMVQSCEDRVGHWLYPIQPFHAGYNPKVASVDVNAFPNQYRAFDKVLGMVLRHMDESTTLLLISDHGIKPLRYSEDPHMHMDHGGTTPVIAKHDYDDGDEVPGSFFAMGPGIRKGRQFFGLPFTVYDIAPTILHLYGIQPAPGMRGRVLNEIFAGSPDTQIKAQSQQTEMRHH</sequence>
<accession>A0A932EPF9</accession>
<dbReference type="PANTHER" id="PTHR10151">
    <property type="entry name" value="ECTONUCLEOTIDE PYROPHOSPHATASE/PHOSPHODIESTERASE"/>
    <property type="match status" value="1"/>
</dbReference>
<dbReference type="InterPro" id="IPR017850">
    <property type="entry name" value="Alkaline_phosphatase_core_sf"/>
</dbReference>
<evidence type="ECO:0000313" key="2">
    <source>
        <dbReference type="EMBL" id="MBI2678267.1"/>
    </source>
</evidence>
<dbReference type="Pfam" id="PF01663">
    <property type="entry name" value="Phosphodiest"/>
    <property type="match status" value="1"/>
</dbReference>
<comment type="caution">
    <text evidence="2">The sequence shown here is derived from an EMBL/GenBank/DDBJ whole genome shotgun (WGS) entry which is preliminary data.</text>
</comment>
<feature type="signal peptide" evidence="1">
    <location>
        <begin position="1"/>
        <end position="22"/>
    </location>
</feature>
<evidence type="ECO:0000313" key="3">
    <source>
        <dbReference type="Proteomes" id="UP000779809"/>
    </source>
</evidence>
<dbReference type="Gene3D" id="3.40.720.10">
    <property type="entry name" value="Alkaline Phosphatase, subunit A"/>
    <property type="match status" value="1"/>
</dbReference>
<dbReference type="GO" id="GO:0016787">
    <property type="term" value="F:hydrolase activity"/>
    <property type="evidence" value="ECO:0007669"/>
    <property type="project" value="UniProtKB-ARBA"/>
</dbReference>
<evidence type="ECO:0000256" key="1">
    <source>
        <dbReference type="SAM" id="SignalP"/>
    </source>
</evidence>
<dbReference type="InterPro" id="IPR002591">
    <property type="entry name" value="Phosphodiest/P_Trfase"/>
</dbReference>
<organism evidence="2 3">
    <name type="scientific">Candidatus Korobacter versatilis</name>
    <dbReference type="NCBI Taxonomy" id="658062"/>
    <lineage>
        <taxon>Bacteria</taxon>
        <taxon>Pseudomonadati</taxon>
        <taxon>Acidobacteriota</taxon>
        <taxon>Terriglobia</taxon>
        <taxon>Terriglobales</taxon>
        <taxon>Candidatus Korobacteraceae</taxon>
        <taxon>Candidatus Korobacter</taxon>
    </lineage>
</organism>
<dbReference type="SUPFAM" id="SSF53649">
    <property type="entry name" value="Alkaline phosphatase-like"/>
    <property type="match status" value="1"/>
</dbReference>
<dbReference type="Proteomes" id="UP000779809">
    <property type="component" value="Unassembled WGS sequence"/>
</dbReference>
<proteinExistence type="predicted"/>
<feature type="chain" id="PRO_5037159135" evidence="1">
    <location>
        <begin position="23"/>
        <end position="423"/>
    </location>
</feature>
<protein>
    <submittedName>
        <fullName evidence="2">Alkaline phosphatase family protein</fullName>
    </submittedName>
</protein>